<comment type="caution">
    <text evidence="4">The sequence shown here is derived from an EMBL/GenBank/DDBJ whole genome shotgun (WGS) entry which is preliminary data.</text>
</comment>
<dbReference type="InterPro" id="IPR002347">
    <property type="entry name" value="SDR_fam"/>
</dbReference>
<organism evidence="4 5">
    <name type="scientific">Psilocybe cyanescens</name>
    <dbReference type="NCBI Taxonomy" id="93625"/>
    <lineage>
        <taxon>Eukaryota</taxon>
        <taxon>Fungi</taxon>
        <taxon>Dikarya</taxon>
        <taxon>Basidiomycota</taxon>
        <taxon>Agaricomycotina</taxon>
        <taxon>Agaricomycetes</taxon>
        <taxon>Agaricomycetidae</taxon>
        <taxon>Agaricales</taxon>
        <taxon>Agaricineae</taxon>
        <taxon>Strophariaceae</taxon>
        <taxon>Psilocybe</taxon>
    </lineage>
</organism>
<sequence>MSSTATVYLVTGANRPRGLGFCLVTHILATHENAFVYAAVRDPAKASALYELKEKHPHRLAIVKCVSADKESNTAMAKEIEERHGRVDTVIANAALLGAAASVHEAPPDDMEEHFRVNVVGPVVLFGAVYELLKKSKNPRFIPISSRGGSLSGPIIEFPMGSVIYASTKATLNWVSRKIHFENDWLSALYAITVIGYQIAKIVPLPSPYHLVKSTLTCVRTFPLFIVQQELKPAPSFLFWIVDFTIVADKSGQYQDLIKERGYGLPPATEVAASLLKIIDKSTREKNGGEFMNMEANFRGFALTAHILSKHENAFVYATVRDTTKAPALDELKKKYPNRLAISKWVAADVEGNAALAKEIEQRHGRVDTVIANAGTLQYALIFNTNRVNFLITQCAYPKANVLGPVVLFQAVYELLKKSSSPRFIPISSIAGSLVAPPITLDMRNTVYASSKTTLNWVTRKIHFENEWLVTFPLSPGGVDSDMFDYTKATDATGVVADLVKEYGTFPTADQAAILLLKIIDESTREKDGGEFINIDGSRPPW</sequence>
<dbReference type="AlphaFoldDB" id="A0A409XEP9"/>
<evidence type="ECO:0000256" key="1">
    <source>
        <dbReference type="ARBA" id="ARBA00006484"/>
    </source>
</evidence>
<evidence type="ECO:0000313" key="4">
    <source>
        <dbReference type="EMBL" id="PPQ89240.1"/>
    </source>
</evidence>
<keyword evidence="5" id="KW-1185">Reference proteome</keyword>
<name>A0A409XEP9_PSICY</name>
<dbReference type="OrthoDB" id="9876299at2759"/>
<keyword evidence="3" id="KW-0560">Oxidoreductase</keyword>
<protein>
    <recommendedName>
        <fullName evidence="6">Ketoreductase (KR) domain-containing protein</fullName>
    </recommendedName>
</protein>
<reference evidence="4 5" key="1">
    <citation type="journal article" date="2018" name="Evol. Lett.">
        <title>Horizontal gene cluster transfer increased hallucinogenic mushroom diversity.</title>
        <authorList>
            <person name="Reynolds H.T."/>
            <person name="Vijayakumar V."/>
            <person name="Gluck-Thaler E."/>
            <person name="Korotkin H.B."/>
            <person name="Matheny P.B."/>
            <person name="Slot J.C."/>
        </authorList>
    </citation>
    <scope>NUCLEOTIDE SEQUENCE [LARGE SCALE GENOMIC DNA]</scope>
    <source>
        <strain evidence="4 5">2631</strain>
    </source>
</reference>
<dbReference type="Pfam" id="PF00106">
    <property type="entry name" value="adh_short"/>
    <property type="match status" value="2"/>
</dbReference>
<dbReference type="InterPro" id="IPR051468">
    <property type="entry name" value="Fungal_SecMetab_SDRs"/>
</dbReference>
<dbReference type="PANTHER" id="PTHR43544">
    <property type="entry name" value="SHORT-CHAIN DEHYDROGENASE/REDUCTASE"/>
    <property type="match status" value="1"/>
</dbReference>
<dbReference type="InParanoid" id="A0A409XEP9"/>
<dbReference type="SUPFAM" id="SSF51735">
    <property type="entry name" value="NAD(P)-binding Rossmann-fold domains"/>
    <property type="match status" value="2"/>
</dbReference>
<dbReference type="EMBL" id="NHYD01001919">
    <property type="protein sequence ID" value="PPQ89240.1"/>
    <property type="molecule type" value="Genomic_DNA"/>
</dbReference>
<proteinExistence type="inferred from homology"/>
<gene>
    <name evidence="4" type="ORF">CVT25_001319</name>
</gene>
<dbReference type="Proteomes" id="UP000283269">
    <property type="component" value="Unassembled WGS sequence"/>
</dbReference>
<dbReference type="PANTHER" id="PTHR43544:SF7">
    <property type="entry name" value="NADB-LER2"/>
    <property type="match status" value="1"/>
</dbReference>
<evidence type="ECO:0000256" key="2">
    <source>
        <dbReference type="ARBA" id="ARBA00022857"/>
    </source>
</evidence>
<evidence type="ECO:0008006" key="6">
    <source>
        <dbReference type="Google" id="ProtNLM"/>
    </source>
</evidence>
<dbReference type="Gene3D" id="3.40.50.720">
    <property type="entry name" value="NAD(P)-binding Rossmann-like Domain"/>
    <property type="match status" value="2"/>
</dbReference>
<dbReference type="InterPro" id="IPR036291">
    <property type="entry name" value="NAD(P)-bd_dom_sf"/>
</dbReference>
<keyword evidence="2" id="KW-0521">NADP</keyword>
<dbReference type="GO" id="GO:0005737">
    <property type="term" value="C:cytoplasm"/>
    <property type="evidence" value="ECO:0007669"/>
    <property type="project" value="TreeGrafter"/>
</dbReference>
<evidence type="ECO:0000313" key="5">
    <source>
        <dbReference type="Proteomes" id="UP000283269"/>
    </source>
</evidence>
<dbReference type="GO" id="GO:0016491">
    <property type="term" value="F:oxidoreductase activity"/>
    <property type="evidence" value="ECO:0007669"/>
    <property type="project" value="UniProtKB-KW"/>
</dbReference>
<comment type="similarity">
    <text evidence="1">Belongs to the short-chain dehydrogenases/reductases (SDR) family.</text>
</comment>
<evidence type="ECO:0000256" key="3">
    <source>
        <dbReference type="ARBA" id="ARBA00023002"/>
    </source>
</evidence>
<accession>A0A409XEP9</accession>